<dbReference type="Pfam" id="PF07583">
    <property type="entry name" value="PSCyt2"/>
    <property type="match status" value="1"/>
</dbReference>
<evidence type="ECO:0000259" key="2">
    <source>
        <dbReference type="Pfam" id="PF07587"/>
    </source>
</evidence>
<protein>
    <recommendedName>
        <fullName evidence="6">Cytochrome c domain-containing protein</fullName>
    </recommendedName>
</protein>
<dbReference type="InterPro" id="IPR036909">
    <property type="entry name" value="Cyt_c-like_dom_sf"/>
</dbReference>
<dbReference type="EMBL" id="NIZW01000042">
    <property type="protein sequence ID" value="PHQ31691.1"/>
    <property type="molecule type" value="Genomic_DNA"/>
</dbReference>
<evidence type="ECO:0000313" key="5">
    <source>
        <dbReference type="Proteomes" id="UP000225740"/>
    </source>
</evidence>
<dbReference type="InterPro" id="IPR011429">
    <property type="entry name" value="Cyt_c_Planctomycete-type"/>
</dbReference>
<feature type="domain" description="DUF1549" evidence="1">
    <location>
        <begin position="161"/>
        <end position="378"/>
    </location>
</feature>
<dbReference type="InterPro" id="IPR022655">
    <property type="entry name" value="DUF1553"/>
</dbReference>
<reference evidence="4 5" key="1">
    <citation type="submission" date="2017-06" db="EMBL/GenBank/DDBJ databases">
        <title>Description of Rhodopirellula bahusiensis sp. nov.</title>
        <authorList>
            <person name="Kizina J."/>
            <person name="Harder J."/>
        </authorList>
    </citation>
    <scope>NUCLEOTIDE SEQUENCE [LARGE SCALE GENOMIC DNA]</scope>
    <source>
        <strain evidence="4 5">SWK21</strain>
    </source>
</reference>
<dbReference type="PANTHER" id="PTHR35889:SF3">
    <property type="entry name" value="F-BOX DOMAIN-CONTAINING PROTEIN"/>
    <property type="match status" value="1"/>
</dbReference>
<dbReference type="AlphaFoldDB" id="A0A2G1VY91"/>
<keyword evidence="5" id="KW-1185">Reference proteome</keyword>
<proteinExistence type="predicted"/>
<dbReference type="Proteomes" id="UP000225740">
    <property type="component" value="Unassembled WGS sequence"/>
</dbReference>
<feature type="domain" description="Cytochrome C Planctomycete-type" evidence="3">
    <location>
        <begin position="34"/>
        <end position="92"/>
    </location>
</feature>
<sequence length="1031" mass="115370">MLGVLLSATSWAEDESVQREFFENRIRPLLSEHCYECHGSDVDERQGSLRLDHGSFLLSGGDSGPALIAGEVDDSLLIEAVRFESYEMPPSGKLSDEDIGALEKWIAEGAYWPEEPLPEGAEGEAKSFDLEDRRETHWAWQPVRDSVPPAVTNPAWSRDSIDQFILAGLEDAGLSPANPADRKTLVRRLTFALTGLPPTPKEVANFENNSRPDAMHRLLDRLIASPEFGNRWGRHWLDLVRYAESRGHEFDADIPNADQYRDYVVRGLNSDVPYDQWVREHIAGDLMTQPRMSYQGREGGAPFNESVLGTGFWHLGEWVHSPVDIRKDESDRIDNMIDVMSKTFQGVTVACARCHDHKFDAISTADYYSLSGFLQSSDYAEIRFDTIEHNRRVAAEIQELDETYREKFESTFADLYREVEQGDEDCAWPDSIVTSFDQLGAQDFRQNGFVFGAEPLRSGEPQLIEPRESESDDSESTANQLVTLTKNTVAKNDEAWNGLQSVRSKATNARGKLRGYPRAGRTLRLPTFELTEPIVSIRIRGTGNVFACVDSHRLVDGPLHGETIVKFKEVDGWVQMNLGRYLGHRLHFEFTPAENQNIEILCVAQSSKKNVGKTRKEIQGRLDAKAEQVASLEAAIRDKVAADESLRSEMKAWQSEWFSKRQQLVSQIRKRSRLAIGMIDGNGEDAAILIRGNSSSEGDIEPRHFLTAITGGERIGDETGSGRLELADQINDPHNPLTSRVITNRLWHHLLGRGIVPTTDDFGVLGMRPTHPELLDHLATDFDRHGRHLKWMIRRIALTSTYQMSMQSVSDEMASRAASVDPKNELLHQSNLHRLEGEVIRDSLLAVSGQLDRSLEGVSVPVHLTSFMNGRGRPAKSGPLDGNRRRSIYSAVRRNFLSPMMSVFDTPNPFSTMGRRNASNVPAQALVMLNDPLVRKQSRFFAERAMREVPLNLSSGSGESAPSASDSAVDQRIDWMFWTALGRSATDAELNSIREYVQASSAASGTTVEDVSLWANVAHAIVNTKEFVFVP</sequence>
<feature type="domain" description="DUF1553" evidence="2">
    <location>
        <begin position="722"/>
        <end position="996"/>
    </location>
</feature>
<gene>
    <name evidence="4" type="ORF">CEE69_29775</name>
</gene>
<dbReference type="Pfam" id="PF07635">
    <property type="entry name" value="PSCyt1"/>
    <property type="match status" value="1"/>
</dbReference>
<evidence type="ECO:0000259" key="1">
    <source>
        <dbReference type="Pfam" id="PF07583"/>
    </source>
</evidence>
<dbReference type="GO" id="GO:0020037">
    <property type="term" value="F:heme binding"/>
    <property type="evidence" value="ECO:0007669"/>
    <property type="project" value="InterPro"/>
</dbReference>
<dbReference type="OrthoDB" id="127107at2"/>
<evidence type="ECO:0000313" key="4">
    <source>
        <dbReference type="EMBL" id="PHQ31691.1"/>
    </source>
</evidence>
<evidence type="ECO:0000259" key="3">
    <source>
        <dbReference type="Pfam" id="PF07635"/>
    </source>
</evidence>
<dbReference type="InterPro" id="IPR011444">
    <property type="entry name" value="DUF1549"/>
</dbReference>
<organism evidence="4 5">
    <name type="scientific">Rhodopirellula bahusiensis</name>
    <dbReference type="NCBI Taxonomy" id="2014065"/>
    <lineage>
        <taxon>Bacteria</taxon>
        <taxon>Pseudomonadati</taxon>
        <taxon>Planctomycetota</taxon>
        <taxon>Planctomycetia</taxon>
        <taxon>Pirellulales</taxon>
        <taxon>Pirellulaceae</taxon>
        <taxon>Rhodopirellula</taxon>
    </lineage>
</organism>
<dbReference type="Pfam" id="PF07587">
    <property type="entry name" value="PSD1"/>
    <property type="match status" value="1"/>
</dbReference>
<dbReference type="SUPFAM" id="SSF46626">
    <property type="entry name" value="Cytochrome c"/>
    <property type="match status" value="1"/>
</dbReference>
<dbReference type="PANTHER" id="PTHR35889">
    <property type="entry name" value="CYCLOINULO-OLIGOSACCHARIDE FRUCTANOTRANSFERASE-RELATED"/>
    <property type="match status" value="1"/>
</dbReference>
<name>A0A2G1VY91_9BACT</name>
<comment type="caution">
    <text evidence="4">The sequence shown here is derived from an EMBL/GenBank/DDBJ whole genome shotgun (WGS) entry which is preliminary data.</text>
</comment>
<dbReference type="GO" id="GO:0009055">
    <property type="term" value="F:electron transfer activity"/>
    <property type="evidence" value="ECO:0007669"/>
    <property type="project" value="InterPro"/>
</dbReference>
<accession>A0A2G1VY91</accession>
<evidence type="ECO:0008006" key="6">
    <source>
        <dbReference type="Google" id="ProtNLM"/>
    </source>
</evidence>